<comment type="caution">
    <text evidence="2">The sequence shown here is derived from an EMBL/GenBank/DDBJ whole genome shotgun (WGS) entry which is preliminary data.</text>
</comment>
<dbReference type="EMBL" id="JAPWDS010000003">
    <property type="protein sequence ID" value="KAJ5503151.1"/>
    <property type="molecule type" value="Genomic_DNA"/>
</dbReference>
<reference evidence="2" key="2">
    <citation type="journal article" date="2023" name="IMA Fungus">
        <title>Comparative genomic study of the Penicillium genus elucidates a diverse pangenome and 15 lateral gene transfer events.</title>
        <authorList>
            <person name="Petersen C."/>
            <person name="Sorensen T."/>
            <person name="Nielsen M.R."/>
            <person name="Sondergaard T.E."/>
            <person name="Sorensen J.L."/>
            <person name="Fitzpatrick D.A."/>
            <person name="Frisvad J.C."/>
            <person name="Nielsen K.L."/>
        </authorList>
    </citation>
    <scope>NUCLEOTIDE SEQUENCE</scope>
    <source>
        <strain evidence="2">IBT 29495</strain>
    </source>
</reference>
<organism evidence="2 3">
    <name type="scientific">Penicillium fimorum</name>
    <dbReference type="NCBI Taxonomy" id="1882269"/>
    <lineage>
        <taxon>Eukaryota</taxon>
        <taxon>Fungi</taxon>
        <taxon>Dikarya</taxon>
        <taxon>Ascomycota</taxon>
        <taxon>Pezizomycotina</taxon>
        <taxon>Eurotiomycetes</taxon>
        <taxon>Eurotiomycetidae</taxon>
        <taxon>Eurotiales</taxon>
        <taxon>Aspergillaceae</taxon>
        <taxon>Penicillium</taxon>
    </lineage>
</organism>
<accession>A0A9X0C697</accession>
<keyword evidence="3" id="KW-1185">Reference proteome</keyword>
<reference evidence="2" key="1">
    <citation type="submission" date="2022-12" db="EMBL/GenBank/DDBJ databases">
        <authorList>
            <person name="Petersen C."/>
        </authorList>
    </citation>
    <scope>NUCLEOTIDE SEQUENCE</scope>
    <source>
        <strain evidence="2">IBT 29495</strain>
    </source>
</reference>
<name>A0A9X0C697_9EURO</name>
<feature type="compositionally biased region" description="Basic and acidic residues" evidence="1">
    <location>
        <begin position="90"/>
        <end position="99"/>
    </location>
</feature>
<proteinExistence type="predicted"/>
<evidence type="ECO:0000313" key="3">
    <source>
        <dbReference type="Proteomes" id="UP001149954"/>
    </source>
</evidence>
<sequence>MDWHPEGVGMGEPTPSQFPPRENQPTPPPAAQRSPKAKQTASTHWTSAELPSLYPVTQTRGSDFEPATPSRLLTQITENESEIEEDGEFIEQKKKDDID</sequence>
<evidence type="ECO:0000256" key="1">
    <source>
        <dbReference type="SAM" id="MobiDB-lite"/>
    </source>
</evidence>
<evidence type="ECO:0000313" key="2">
    <source>
        <dbReference type="EMBL" id="KAJ5503151.1"/>
    </source>
</evidence>
<feature type="compositionally biased region" description="Acidic residues" evidence="1">
    <location>
        <begin position="79"/>
        <end position="89"/>
    </location>
</feature>
<feature type="region of interest" description="Disordered" evidence="1">
    <location>
        <begin position="1"/>
        <end position="99"/>
    </location>
</feature>
<protein>
    <submittedName>
        <fullName evidence="2">Uncharacterized protein</fullName>
    </submittedName>
</protein>
<dbReference type="AlphaFoldDB" id="A0A9X0C697"/>
<gene>
    <name evidence="2" type="ORF">N7463_006025</name>
</gene>
<feature type="compositionally biased region" description="Polar residues" evidence="1">
    <location>
        <begin position="37"/>
        <end position="46"/>
    </location>
</feature>
<dbReference type="Proteomes" id="UP001149954">
    <property type="component" value="Unassembled WGS sequence"/>
</dbReference>